<sequence length="409" mass="46270">MAKIDLVKIGSLIILYEGLDKRACRLRIAALQGTMCAYLRQWLKKAGVILNDKQLCELELGILISSSVRRSPFAWHMFQKLITVMEWQEECQMKEEVMEEEDDKLSSVGTSAVWDTTDDESGNDKDVDFVRSASSASRHVNDPIVVDDVLQLYATSEKMHENLGHSHKSSFTMPNTSNITNLADLDRTLLLYRHLPKHANQLLKESAGLQTNTEYVKWHGEAEMMLAIYNWGKIRTLMAKAKARGGIESNDEDSEDTGSEQAHKHQDKSYSLHLQHRIVLVQIIPSHELEGMAITALGIGKFWHVGLHRFEEIRGEGRQIAFSWMVSIDECASLFQLTIEFIQLNTKKMNKWRDGLPGLLRIGKAAITWLHSSIEATSGYTADHVEKIIVVPPVIKVQIGMSSLQDEVF</sequence>
<dbReference type="AlphaFoldDB" id="A0A067PEA8"/>
<dbReference type="EMBL" id="KL197788">
    <property type="protein sequence ID" value="KDQ49347.1"/>
    <property type="molecule type" value="Genomic_DNA"/>
</dbReference>
<reference evidence="3" key="1">
    <citation type="journal article" date="2014" name="Proc. Natl. Acad. Sci. U.S.A.">
        <title>Extensive sampling of basidiomycete genomes demonstrates inadequacy of the white-rot/brown-rot paradigm for wood decay fungi.</title>
        <authorList>
            <person name="Riley R."/>
            <person name="Salamov A.A."/>
            <person name="Brown D.W."/>
            <person name="Nagy L.G."/>
            <person name="Floudas D."/>
            <person name="Held B.W."/>
            <person name="Levasseur A."/>
            <person name="Lombard V."/>
            <person name="Morin E."/>
            <person name="Otillar R."/>
            <person name="Lindquist E.A."/>
            <person name="Sun H."/>
            <person name="LaButti K.M."/>
            <person name="Schmutz J."/>
            <person name="Jabbour D."/>
            <person name="Luo H."/>
            <person name="Baker S.E."/>
            <person name="Pisabarro A.G."/>
            <person name="Walton J.D."/>
            <person name="Blanchette R.A."/>
            <person name="Henrissat B."/>
            <person name="Martin F."/>
            <person name="Cullen D."/>
            <person name="Hibbett D.S."/>
            <person name="Grigoriev I.V."/>
        </authorList>
    </citation>
    <scope>NUCLEOTIDE SEQUENCE [LARGE SCALE GENOMIC DNA]</scope>
    <source>
        <strain evidence="3">MUCL 33604</strain>
    </source>
</reference>
<proteinExistence type="predicted"/>
<gene>
    <name evidence="2" type="ORF">JAAARDRAFT_51783</name>
</gene>
<evidence type="ECO:0000256" key="1">
    <source>
        <dbReference type="SAM" id="MobiDB-lite"/>
    </source>
</evidence>
<dbReference type="Proteomes" id="UP000027265">
    <property type="component" value="Unassembled WGS sequence"/>
</dbReference>
<dbReference type="HOGENOM" id="CLU_672800_0_0_1"/>
<feature type="region of interest" description="Disordered" evidence="1">
    <location>
        <begin position="245"/>
        <end position="266"/>
    </location>
</feature>
<dbReference type="InParanoid" id="A0A067PEA8"/>
<accession>A0A067PEA8</accession>
<name>A0A067PEA8_9AGAM</name>
<keyword evidence="3" id="KW-1185">Reference proteome</keyword>
<protein>
    <submittedName>
        <fullName evidence="2">Uncharacterized protein</fullName>
    </submittedName>
</protein>
<evidence type="ECO:0000313" key="2">
    <source>
        <dbReference type="EMBL" id="KDQ49347.1"/>
    </source>
</evidence>
<organism evidence="2 3">
    <name type="scientific">Jaapia argillacea MUCL 33604</name>
    <dbReference type="NCBI Taxonomy" id="933084"/>
    <lineage>
        <taxon>Eukaryota</taxon>
        <taxon>Fungi</taxon>
        <taxon>Dikarya</taxon>
        <taxon>Basidiomycota</taxon>
        <taxon>Agaricomycotina</taxon>
        <taxon>Agaricomycetes</taxon>
        <taxon>Agaricomycetidae</taxon>
        <taxon>Jaapiales</taxon>
        <taxon>Jaapiaceae</taxon>
        <taxon>Jaapia</taxon>
    </lineage>
</organism>
<evidence type="ECO:0000313" key="3">
    <source>
        <dbReference type="Proteomes" id="UP000027265"/>
    </source>
</evidence>
<feature type="compositionally biased region" description="Acidic residues" evidence="1">
    <location>
        <begin position="249"/>
        <end position="258"/>
    </location>
</feature>